<protein>
    <submittedName>
        <fullName evidence="1">Bacteriocin-protection protein, YdeI/OmpD-associated family</fullName>
    </submittedName>
</protein>
<dbReference type="RefSeq" id="WP_103431339.1">
    <property type="nucleotide sequence ID" value="NZ_PPXF01000049.1"/>
</dbReference>
<dbReference type="AlphaFoldDB" id="A0A2S3ZC61"/>
<organism evidence="1 2">
    <name type="scientific">Cryobacterium zongtaii</name>
    <dbReference type="NCBI Taxonomy" id="1259217"/>
    <lineage>
        <taxon>Bacteria</taxon>
        <taxon>Bacillati</taxon>
        <taxon>Actinomycetota</taxon>
        <taxon>Actinomycetes</taxon>
        <taxon>Micrococcales</taxon>
        <taxon>Microbacteriaceae</taxon>
        <taxon>Cryobacterium</taxon>
    </lineage>
</organism>
<dbReference type="EMBL" id="PPXF01000049">
    <property type="protein sequence ID" value="POH63845.1"/>
    <property type="molecule type" value="Genomic_DNA"/>
</dbReference>
<reference evidence="1 2" key="1">
    <citation type="submission" date="2018-01" db="EMBL/GenBank/DDBJ databases">
        <title>Cryobacterium sp. nov., from glaciers in China.</title>
        <authorList>
            <person name="Liu Q."/>
            <person name="Xin Y.-H."/>
        </authorList>
    </citation>
    <scope>NUCLEOTIDE SEQUENCE [LARGE SCALE GENOMIC DNA]</scope>
    <source>
        <strain evidence="1 2">TMB1-8</strain>
    </source>
</reference>
<evidence type="ECO:0000313" key="2">
    <source>
        <dbReference type="Proteomes" id="UP000237104"/>
    </source>
</evidence>
<dbReference type="OrthoDB" id="9796999at2"/>
<gene>
    <name evidence="1" type="ORF">C3B59_10695</name>
</gene>
<dbReference type="Proteomes" id="UP000237104">
    <property type="component" value="Unassembled WGS sequence"/>
</dbReference>
<accession>A0A2S3ZC61</accession>
<dbReference type="Pfam" id="PF13376">
    <property type="entry name" value="OmdA"/>
    <property type="match status" value="1"/>
</dbReference>
<sequence>MVGMQDRVILDVTVQEWEAYLAGEPDDGGVRLKLRKKNSKASGMTWSEALDVALCYGWIDGQTNRLDDDYTLTGFSPRRKNSPWSQVNREHVARLIDEGRMRPAGIAEVERAQADGRWDAAYRQRDAVAPPDLQAALDAEPAAAAYLASLTKVDRFRIYFRLANIKTPAVRAARIRDVVEKAARGEQHYR</sequence>
<evidence type="ECO:0000313" key="1">
    <source>
        <dbReference type="EMBL" id="POH63845.1"/>
    </source>
</evidence>
<proteinExistence type="predicted"/>
<comment type="caution">
    <text evidence="1">The sequence shown here is derived from an EMBL/GenBank/DDBJ whole genome shotgun (WGS) entry which is preliminary data.</text>
</comment>
<name>A0A2S3ZC61_9MICO</name>